<evidence type="ECO:0000256" key="1">
    <source>
        <dbReference type="ARBA" id="ARBA00004141"/>
    </source>
</evidence>
<dbReference type="Gene3D" id="1.10.287.3510">
    <property type="match status" value="1"/>
</dbReference>
<evidence type="ECO:0000256" key="10">
    <source>
        <dbReference type="SAM" id="Phobius"/>
    </source>
</evidence>
<evidence type="ECO:0000256" key="6">
    <source>
        <dbReference type="ARBA" id="ARBA00022989"/>
    </source>
</evidence>
<evidence type="ECO:0000313" key="11">
    <source>
        <dbReference type="EMBL" id="AIL54778.1"/>
    </source>
</evidence>
<reference evidence="11" key="1">
    <citation type="journal article" date="2015" name="Mol. Phylogenet. Evol.">
        <title>Mitogenomics reveals phylogeny and repeated motifs in control regions of the deep-sea family Siboglinidae (Annelida).</title>
        <authorList>
            <person name="Li Y."/>
            <person name="Kocot K.M."/>
            <person name="Schander C."/>
            <person name="Santos S.R."/>
            <person name="Thornhill D.J."/>
            <person name="Halanych K.M."/>
        </authorList>
    </citation>
    <scope>NUCLEOTIDE SEQUENCE</scope>
</reference>
<evidence type="ECO:0000256" key="9">
    <source>
        <dbReference type="ARBA" id="ARBA00031586"/>
    </source>
</evidence>
<comment type="subcellular location">
    <subcellularLocation>
        <location evidence="1">Membrane</location>
        <topology evidence="1">Multi-pass membrane protein</topology>
    </subcellularLocation>
</comment>
<keyword evidence="11" id="KW-0496">Mitochondrion</keyword>
<dbReference type="AlphaFoldDB" id="A0A0E3DR65"/>
<comment type="similarity">
    <text evidence="2">Belongs to the complex I subunit 4L family.</text>
</comment>
<evidence type="ECO:0000256" key="2">
    <source>
        <dbReference type="ARBA" id="ARBA00010519"/>
    </source>
</evidence>
<keyword evidence="5" id="KW-1278">Translocase</keyword>
<feature type="transmembrane region" description="Helical" evidence="10">
    <location>
        <begin position="29"/>
        <end position="49"/>
    </location>
</feature>
<keyword evidence="7" id="KW-0520">NAD</keyword>
<evidence type="ECO:0000256" key="8">
    <source>
        <dbReference type="ARBA" id="ARBA00023136"/>
    </source>
</evidence>
<name>A0A0E3DR65_9ANNE</name>
<evidence type="ECO:0000256" key="4">
    <source>
        <dbReference type="ARBA" id="ARBA00022692"/>
    </source>
</evidence>
<gene>
    <name evidence="11" type="primary">nad4l</name>
</gene>
<accession>A0A0E3DR65</accession>
<keyword evidence="8 10" id="KW-0472">Membrane</keyword>
<feature type="transmembrane region" description="Helical" evidence="10">
    <location>
        <begin position="6"/>
        <end position="22"/>
    </location>
</feature>
<geneLocation type="mitochondrion" evidence="11"/>
<evidence type="ECO:0000256" key="3">
    <source>
        <dbReference type="ARBA" id="ARBA00016612"/>
    </source>
</evidence>
<feature type="transmembrane region" description="Helical" evidence="10">
    <location>
        <begin position="55"/>
        <end position="79"/>
    </location>
</feature>
<evidence type="ECO:0000256" key="7">
    <source>
        <dbReference type="ARBA" id="ARBA00023027"/>
    </source>
</evidence>
<dbReference type="Pfam" id="PF00420">
    <property type="entry name" value="Oxidored_q2"/>
    <property type="match status" value="1"/>
</dbReference>
<protein>
    <recommendedName>
        <fullName evidence="3">NADH-ubiquinone oxidoreductase chain 4L</fullName>
    </recommendedName>
    <alternativeName>
        <fullName evidence="9">NADH dehydrogenase subunit 4L</fullName>
    </alternativeName>
</protein>
<dbReference type="GO" id="GO:0016020">
    <property type="term" value="C:membrane"/>
    <property type="evidence" value="ECO:0007669"/>
    <property type="project" value="UniProtKB-SubCell"/>
</dbReference>
<organism evidence="11">
    <name type="scientific">Sclerolinum brattstromi</name>
    <dbReference type="NCBI Taxonomy" id="167799"/>
    <lineage>
        <taxon>Eukaryota</taxon>
        <taxon>Metazoa</taxon>
        <taxon>Spiralia</taxon>
        <taxon>Lophotrochozoa</taxon>
        <taxon>Annelida</taxon>
        <taxon>Polychaeta</taxon>
        <taxon>Sedentaria</taxon>
        <taxon>Canalipalpata</taxon>
        <taxon>Sabellida</taxon>
        <taxon>Siboglinidae</taxon>
        <taxon>Sclerolinum</taxon>
    </lineage>
</organism>
<keyword evidence="4 10" id="KW-0812">Transmembrane</keyword>
<sequence>MLIHLIFPILIFSSFIAFVLQRRHLLMTLLILESITLMTMILAAVTFGAPAQFNITVILVIMTMAACEASLGLALMVLMMRSYGSDMIKLLSINKC</sequence>
<dbReference type="InterPro" id="IPR039428">
    <property type="entry name" value="NUOK/Mnh_C1-like"/>
</dbReference>
<evidence type="ECO:0000256" key="5">
    <source>
        <dbReference type="ARBA" id="ARBA00022967"/>
    </source>
</evidence>
<proteinExistence type="inferred from homology"/>
<keyword evidence="6 10" id="KW-1133">Transmembrane helix</keyword>
<dbReference type="EMBL" id="KJ789167">
    <property type="protein sequence ID" value="AIL54778.1"/>
    <property type="molecule type" value="Genomic_DNA"/>
</dbReference>